<sequence>MSGRVLPFEGVVNARDLGGLPTPNGPVRRGAVVRAEHPAALTAAGWEALWRHGVRTVIDLTDDDEVDRAPRPAGLTTVRIPLEDPSDTEFWDRWGGAFTCTPLYYGPFLDRFPEVVGEVVSTLVHAEPGGVLVHCGGGRDRTGLVVLVVLAALGVRAQDIAEDYALSHERRAELCAAQGRGDDTPKVRAFLAEQGTTEQHALAEVVHGRDFAAYLRRAGLGEAGLTALRERLVDPA</sequence>
<reference evidence="3 4" key="1">
    <citation type="submission" date="2018-11" db="EMBL/GenBank/DDBJ databases">
        <title>Saccharopolyspora rhizosphaerae sp. nov., an actinomycete isolated from rhizosphere soil in Thailand.</title>
        <authorList>
            <person name="Intra B."/>
            <person name="Euanorasetr J."/>
            <person name="Take A."/>
            <person name="Inahashi Y."/>
            <person name="Mori M."/>
            <person name="Panbangred W."/>
            <person name="Matsumoto A."/>
        </authorList>
    </citation>
    <scope>NUCLEOTIDE SEQUENCE [LARGE SCALE GENOMIC DNA]</scope>
    <source>
        <strain evidence="3 4">H219</strain>
    </source>
</reference>
<dbReference type="InterPro" id="IPR016130">
    <property type="entry name" value="Tyr_Pase_AS"/>
</dbReference>
<dbReference type="Pfam" id="PF13350">
    <property type="entry name" value="Y_phosphatase3"/>
    <property type="match status" value="1"/>
</dbReference>
<dbReference type="Proteomes" id="UP000274515">
    <property type="component" value="Unassembled WGS sequence"/>
</dbReference>
<evidence type="ECO:0000256" key="1">
    <source>
        <dbReference type="ARBA" id="ARBA00009580"/>
    </source>
</evidence>
<comment type="similarity">
    <text evidence="1">Belongs to the protein-tyrosine phosphatase family.</text>
</comment>
<dbReference type="PROSITE" id="PS00383">
    <property type="entry name" value="TYR_PHOSPHATASE_1"/>
    <property type="match status" value="1"/>
</dbReference>
<feature type="domain" description="Tyrosine specific protein phosphatases" evidence="2">
    <location>
        <begin position="110"/>
        <end position="171"/>
    </location>
</feature>
<keyword evidence="4" id="KW-1185">Reference proteome</keyword>
<proteinExistence type="inferred from homology"/>
<gene>
    <name evidence="3" type="ORF">EIL87_23040</name>
</gene>
<dbReference type="GO" id="GO:0004721">
    <property type="term" value="F:phosphoprotein phosphatase activity"/>
    <property type="evidence" value="ECO:0007669"/>
    <property type="project" value="InterPro"/>
</dbReference>
<comment type="caution">
    <text evidence="3">The sequence shown here is derived from an EMBL/GenBank/DDBJ whole genome shotgun (WGS) entry which is preliminary data.</text>
</comment>
<dbReference type="OrthoDB" id="1188001at2"/>
<dbReference type="EMBL" id="RSAA01000035">
    <property type="protein sequence ID" value="RRO12596.1"/>
    <property type="molecule type" value="Genomic_DNA"/>
</dbReference>
<organism evidence="3 4">
    <name type="scientific">Saccharopolyspora rhizosphaerae</name>
    <dbReference type="NCBI Taxonomy" id="2492662"/>
    <lineage>
        <taxon>Bacteria</taxon>
        <taxon>Bacillati</taxon>
        <taxon>Actinomycetota</taxon>
        <taxon>Actinomycetes</taxon>
        <taxon>Pseudonocardiales</taxon>
        <taxon>Pseudonocardiaceae</taxon>
        <taxon>Saccharopolyspora</taxon>
    </lineage>
</organism>
<dbReference type="PANTHER" id="PTHR31126">
    <property type="entry name" value="TYROSINE-PROTEIN PHOSPHATASE"/>
    <property type="match status" value="1"/>
</dbReference>
<dbReference type="Gene3D" id="3.90.190.10">
    <property type="entry name" value="Protein tyrosine phosphatase superfamily"/>
    <property type="match status" value="1"/>
</dbReference>
<dbReference type="SUPFAM" id="SSF52799">
    <property type="entry name" value="(Phosphotyrosine protein) phosphatases II"/>
    <property type="match status" value="1"/>
</dbReference>
<evidence type="ECO:0000313" key="4">
    <source>
        <dbReference type="Proteomes" id="UP000274515"/>
    </source>
</evidence>
<name>A0A3R8NYG3_9PSEU</name>
<protein>
    <submittedName>
        <fullName evidence="3">Tyrosine-protein phosphatase</fullName>
    </submittedName>
</protein>
<evidence type="ECO:0000313" key="3">
    <source>
        <dbReference type="EMBL" id="RRO12596.1"/>
    </source>
</evidence>
<accession>A0A3R8NYG3</accession>
<dbReference type="RefSeq" id="WP_125092691.1">
    <property type="nucleotide sequence ID" value="NZ_RSAA01000035.1"/>
</dbReference>
<dbReference type="AlphaFoldDB" id="A0A3R8NYG3"/>
<dbReference type="PROSITE" id="PS50056">
    <property type="entry name" value="TYR_PHOSPHATASE_2"/>
    <property type="match status" value="1"/>
</dbReference>
<dbReference type="InterPro" id="IPR029021">
    <property type="entry name" value="Prot-tyrosine_phosphatase-like"/>
</dbReference>
<dbReference type="InterPro" id="IPR000387">
    <property type="entry name" value="Tyr_Pase_dom"/>
</dbReference>
<dbReference type="PANTHER" id="PTHR31126:SF1">
    <property type="entry name" value="TYROSINE SPECIFIC PROTEIN PHOSPHATASES DOMAIN-CONTAINING PROTEIN"/>
    <property type="match status" value="1"/>
</dbReference>
<dbReference type="InterPro" id="IPR026893">
    <property type="entry name" value="Tyr/Ser_Pase_IphP-type"/>
</dbReference>
<evidence type="ECO:0000259" key="2">
    <source>
        <dbReference type="PROSITE" id="PS50056"/>
    </source>
</evidence>